<evidence type="ECO:0000313" key="1">
    <source>
        <dbReference type="EMBL" id="KAH9798891.1"/>
    </source>
</evidence>
<reference evidence="2" key="1">
    <citation type="journal article" date="2023" name="Hortic. Res.">
        <title>A chromosome-level phased genome enabling allele-level studies in sweet orange: a case study on citrus Huanglongbing tolerance.</title>
        <authorList>
            <person name="Wu B."/>
            <person name="Yu Q."/>
            <person name="Deng Z."/>
            <person name="Duan Y."/>
            <person name="Luo F."/>
            <person name="Gmitter F. Jr."/>
        </authorList>
    </citation>
    <scope>NUCLEOTIDE SEQUENCE [LARGE SCALE GENOMIC DNA]</scope>
    <source>
        <strain evidence="2">cv. Valencia</strain>
    </source>
</reference>
<protein>
    <submittedName>
        <fullName evidence="1">Homogentisate phytyltransferase 1</fullName>
    </submittedName>
</protein>
<evidence type="ECO:0000313" key="2">
    <source>
        <dbReference type="Proteomes" id="UP000829398"/>
    </source>
</evidence>
<dbReference type="EMBL" id="CM039170">
    <property type="protein sequence ID" value="KAH9798891.1"/>
    <property type="molecule type" value="Genomic_DNA"/>
</dbReference>
<organism evidence="1 2">
    <name type="scientific">Citrus sinensis</name>
    <name type="common">Sweet orange</name>
    <name type="synonym">Citrus aurantium var. sinensis</name>
    <dbReference type="NCBI Taxonomy" id="2711"/>
    <lineage>
        <taxon>Eukaryota</taxon>
        <taxon>Viridiplantae</taxon>
        <taxon>Streptophyta</taxon>
        <taxon>Embryophyta</taxon>
        <taxon>Tracheophyta</taxon>
        <taxon>Spermatophyta</taxon>
        <taxon>Magnoliopsida</taxon>
        <taxon>eudicotyledons</taxon>
        <taxon>Gunneridae</taxon>
        <taxon>Pentapetalae</taxon>
        <taxon>rosids</taxon>
        <taxon>malvids</taxon>
        <taxon>Sapindales</taxon>
        <taxon>Rutaceae</taxon>
        <taxon>Aurantioideae</taxon>
        <taxon>Citrus</taxon>
    </lineage>
</organism>
<dbReference type="Proteomes" id="UP000829398">
    <property type="component" value="Chromosome 1"/>
</dbReference>
<accession>A0ACB8NMA5</accession>
<keyword evidence="2" id="KW-1185">Reference proteome</keyword>
<name>A0ACB8NMA5_CITSI</name>
<gene>
    <name evidence="1" type="ORF">KPL71_000175</name>
</gene>
<sequence>MNSASTFLVKLNPLRQPGSTKTLWSPVTQRHGLVYKREGKKYPIKCSSQTSPTQGSLYLTNKTRTEEDIINRNHKTLNKSTVPLASQDDNTKIVSTSFVDVLNKKLDALYRLTRPYTWIGIIVGILSTSLLPVQSLADLTPTFFMEVLKSMVPAILMNIFVTAINQLSDVEIDKVNKPHLPLASGDFSIGEGVAIAVISTMTSVAMGIMLRSPPLFIGLITWWIVGAAYSIDLPLLRWKGSPLMAAVTIMILNGLLLQFPYFVHVQKYVLGRPLEFTKPLLFAAAFMGIFNIAIAFVKDLPDVEGDKEFGLRTLPVILGKEKVFSISVSMLLMAYGAAILTGASSPFLLCKLVTMIGHSVLGFILWHQTRTIDLSDAKSMQSLYMFIFKLYYAEFFLIHFIR</sequence>
<comment type="caution">
    <text evidence="1">The sequence shown here is derived from an EMBL/GenBank/DDBJ whole genome shotgun (WGS) entry which is preliminary data.</text>
</comment>
<proteinExistence type="predicted"/>